<dbReference type="InterPro" id="IPR050553">
    <property type="entry name" value="Thioredoxin_ResA/DsbE_sf"/>
</dbReference>
<dbReference type="InterPro" id="IPR013766">
    <property type="entry name" value="Thioredoxin_domain"/>
</dbReference>
<keyword evidence="4" id="KW-1015">Disulfide bond</keyword>
<comment type="caution">
    <text evidence="7">The sequence shown here is derived from an EMBL/GenBank/DDBJ whole genome shotgun (WGS) entry which is preliminary data.</text>
</comment>
<evidence type="ECO:0000256" key="2">
    <source>
        <dbReference type="ARBA" id="ARBA00007758"/>
    </source>
</evidence>
<dbReference type="InterPro" id="IPR036249">
    <property type="entry name" value="Thioredoxin-like_sf"/>
</dbReference>
<dbReference type="Gene3D" id="3.40.30.10">
    <property type="entry name" value="Glutaredoxin"/>
    <property type="match status" value="1"/>
</dbReference>
<dbReference type="PANTHER" id="PTHR42852:SF6">
    <property type="entry name" value="THIOL:DISULFIDE INTERCHANGE PROTEIN DSBE"/>
    <property type="match status" value="1"/>
</dbReference>
<keyword evidence="3" id="KW-0201">Cytochrome c-type biogenesis</keyword>
<protein>
    <submittedName>
        <fullName evidence="7">DsbE family thiol:disulfide interchange protein</fullName>
    </submittedName>
</protein>
<dbReference type="RefSeq" id="WP_345920616.1">
    <property type="nucleotide sequence ID" value="NZ_JBDIVE010000009.1"/>
</dbReference>
<evidence type="ECO:0000256" key="1">
    <source>
        <dbReference type="ARBA" id="ARBA00004196"/>
    </source>
</evidence>
<comment type="similarity">
    <text evidence="2">Belongs to the thioredoxin family. DsbE subfamily.</text>
</comment>
<dbReference type="PROSITE" id="PS51352">
    <property type="entry name" value="THIOREDOXIN_2"/>
    <property type="match status" value="1"/>
</dbReference>
<keyword evidence="5" id="KW-0676">Redox-active center</keyword>
<organism evidence="7 8">
    <name type="scientific">Uliginosibacterium sediminicola</name>
    <dbReference type="NCBI Taxonomy" id="2024550"/>
    <lineage>
        <taxon>Bacteria</taxon>
        <taxon>Pseudomonadati</taxon>
        <taxon>Pseudomonadota</taxon>
        <taxon>Betaproteobacteria</taxon>
        <taxon>Rhodocyclales</taxon>
        <taxon>Zoogloeaceae</taxon>
        <taxon>Uliginosibacterium</taxon>
    </lineage>
</organism>
<dbReference type="PROSITE" id="PS00194">
    <property type="entry name" value="THIOREDOXIN_1"/>
    <property type="match status" value="1"/>
</dbReference>
<dbReference type="Pfam" id="PF08534">
    <property type="entry name" value="Redoxin"/>
    <property type="match status" value="1"/>
</dbReference>
<accession>A0ABU9Z1J5</accession>
<evidence type="ECO:0000313" key="8">
    <source>
        <dbReference type="Proteomes" id="UP001410394"/>
    </source>
</evidence>
<evidence type="ECO:0000256" key="4">
    <source>
        <dbReference type="ARBA" id="ARBA00023157"/>
    </source>
</evidence>
<dbReference type="InterPro" id="IPR013740">
    <property type="entry name" value="Redoxin"/>
</dbReference>
<reference evidence="7 8" key="1">
    <citation type="journal article" date="2018" name="Int. J. Syst. Evol. Microbiol.">
        <title>Uliginosibacterium sediminicola sp. nov., isolated from freshwater sediment.</title>
        <authorList>
            <person name="Hwang W.M."/>
            <person name="Kim S.M."/>
            <person name="Kang K."/>
            <person name="Ahn T.Y."/>
        </authorList>
    </citation>
    <scope>NUCLEOTIDE SEQUENCE [LARGE SCALE GENOMIC DNA]</scope>
    <source>
        <strain evidence="7 8">M1-21</strain>
    </source>
</reference>
<evidence type="ECO:0000313" key="7">
    <source>
        <dbReference type="EMBL" id="MEN3069842.1"/>
    </source>
</evidence>
<evidence type="ECO:0000259" key="6">
    <source>
        <dbReference type="PROSITE" id="PS51352"/>
    </source>
</evidence>
<evidence type="ECO:0000256" key="3">
    <source>
        <dbReference type="ARBA" id="ARBA00022748"/>
    </source>
</evidence>
<comment type="subcellular location">
    <subcellularLocation>
        <location evidence="1">Cell envelope</location>
    </subcellularLocation>
</comment>
<proteinExistence type="inferred from homology"/>
<feature type="domain" description="Thioredoxin" evidence="6">
    <location>
        <begin position="33"/>
        <end position="175"/>
    </location>
</feature>
<name>A0ABU9Z1J5_9RHOO</name>
<sequence>MKAKALIPLLLFVVLAVFLGIGLTRDPREIPSPLIDKPAPDFKLSQLHASDQSLSLADMQGKVWLLNVWASWCVACREEHPVLVNFAQQKVLPVIGLNYKDKTRDALSWLKDGGDPYTLSIVDADGRVGLDYGVYGVPETFLIDGKGRIRYKQIGPVTQDVLDKILLPKIRELQHG</sequence>
<gene>
    <name evidence="7" type="ORF">ABDB84_15275</name>
</gene>
<dbReference type="InterPro" id="IPR004799">
    <property type="entry name" value="Periplasmic_diS_OxRdtase_DsbE"/>
</dbReference>
<dbReference type="EMBL" id="JBDIVE010000009">
    <property type="protein sequence ID" value="MEN3069842.1"/>
    <property type="molecule type" value="Genomic_DNA"/>
</dbReference>
<dbReference type="SUPFAM" id="SSF52833">
    <property type="entry name" value="Thioredoxin-like"/>
    <property type="match status" value="1"/>
</dbReference>
<dbReference type="Proteomes" id="UP001410394">
    <property type="component" value="Unassembled WGS sequence"/>
</dbReference>
<dbReference type="InterPro" id="IPR017937">
    <property type="entry name" value="Thioredoxin_CS"/>
</dbReference>
<keyword evidence="8" id="KW-1185">Reference proteome</keyword>
<dbReference type="CDD" id="cd03010">
    <property type="entry name" value="TlpA_like_DsbE"/>
    <property type="match status" value="1"/>
</dbReference>
<evidence type="ECO:0000256" key="5">
    <source>
        <dbReference type="ARBA" id="ARBA00023284"/>
    </source>
</evidence>
<dbReference type="PANTHER" id="PTHR42852">
    <property type="entry name" value="THIOL:DISULFIDE INTERCHANGE PROTEIN DSBE"/>
    <property type="match status" value="1"/>
</dbReference>
<dbReference type="NCBIfam" id="TIGR00385">
    <property type="entry name" value="dsbE"/>
    <property type="match status" value="1"/>
</dbReference>